<name>A0AAV7T4V2_PLEWA</name>
<dbReference type="PANTHER" id="PTHR19446">
    <property type="entry name" value="REVERSE TRANSCRIPTASES"/>
    <property type="match status" value="1"/>
</dbReference>
<evidence type="ECO:0000313" key="2">
    <source>
        <dbReference type="EMBL" id="KAJ1170993.1"/>
    </source>
</evidence>
<dbReference type="InterPro" id="IPR043502">
    <property type="entry name" value="DNA/RNA_pol_sf"/>
</dbReference>
<accession>A0AAV7T4V2</accession>
<reference evidence="2" key="1">
    <citation type="journal article" date="2022" name="bioRxiv">
        <title>Sequencing and chromosome-scale assembly of the giantPleurodeles waltlgenome.</title>
        <authorList>
            <person name="Brown T."/>
            <person name="Elewa A."/>
            <person name="Iarovenko S."/>
            <person name="Subramanian E."/>
            <person name="Araus A.J."/>
            <person name="Petzold A."/>
            <person name="Susuki M."/>
            <person name="Suzuki K.-i.T."/>
            <person name="Hayashi T."/>
            <person name="Toyoda A."/>
            <person name="Oliveira C."/>
            <person name="Osipova E."/>
            <person name="Leigh N.D."/>
            <person name="Simon A."/>
            <person name="Yun M.H."/>
        </authorList>
    </citation>
    <scope>NUCLEOTIDE SEQUENCE</scope>
    <source>
        <strain evidence="2">20211129_DDA</strain>
        <tissue evidence="2">Liver</tissue>
    </source>
</reference>
<dbReference type="Pfam" id="PF00078">
    <property type="entry name" value="RVT_1"/>
    <property type="match status" value="1"/>
</dbReference>
<evidence type="ECO:0000313" key="3">
    <source>
        <dbReference type="Proteomes" id="UP001066276"/>
    </source>
</evidence>
<protein>
    <recommendedName>
        <fullName evidence="1">Reverse transcriptase domain-containing protein</fullName>
    </recommendedName>
</protein>
<keyword evidence="3" id="KW-1185">Reference proteome</keyword>
<dbReference type="EMBL" id="JANPWB010000007">
    <property type="protein sequence ID" value="KAJ1170993.1"/>
    <property type="molecule type" value="Genomic_DNA"/>
</dbReference>
<feature type="domain" description="Reverse transcriptase" evidence="1">
    <location>
        <begin position="389"/>
        <end position="587"/>
    </location>
</feature>
<dbReference type="AlphaFoldDB" id="A0AAV7T4V2"/>
<dbReference type="Proteomes" id="UP001066276">
    <property type="component" value="Chromosome 4_1"/>
</dbReference>
<gene>
    <name evidence="2" type="ORF">NDU88_002864</name>
</gene>
<dbReference type="InterPro" id="IPR000477">
    <property type="entry name" value="RT_dom"/>
</dbReference>
<dbReference type="CDD" id="cd01650">
    <property type="entry name" value="RT_nLTR_like"/>
    <property type="match status" value="1"/>
</dbReference>
<proteinExistence type="predicted"/>
<dbReference type="SUPFAM" id="SSF56672">
    <property type="entry name" value="DNA/RNA polymerases"/>
    <property type="match status" value="1"/>
</dbReference>
<dbReference type="SUPFAM" id="SSF56219">
    <property type="entry name" value="DNase I-like"/>
    <property type="match status" value="1"/>
</dbReference>
<dbReference type="Gene3D" id="3.60.10.10">
    <property type="entry name" value="Endonuclease/exonuclease/phosphatase"/>
    <property type="match status" value="1"/>
</dbReference>
<dbReference type="InterPro" id="IPR036691">
    <property type="entry name" value="Endo/exonu/phosph_ase_sf"/>
</dbReference>
<organism evidence="2 3">
    <name type="scientific">Pleurodeles waltl</name>
    <name type="common">Iberian ribbed newt</name>
    <dbReference type="NCBI Taxonomy" id="8319"/>
    <lineage>
        <taxon>Eukaryota</taxon>
        <taxon>Metazoa</taxon>
        <taxon>Chordata</taxon>
        <taxon>Craniata</taxon>
        <taxon>Vertebrata</taxon>
        <taxon>Euteleostomi</taxon>
        <taxon>Amphibia</taxon>
        <taxon>Batrachia</taxon>
        <taxon>Caudata</taxon>
        <taxon>Salamandroidea</taxon>
        <taxon>Salamandridae</taxon>
        <taxon>Pleurodelinae</taxon>
        <taxon>Pleurodeles</taxon>
    </lineage>
</organism>
<sequence length="587" mass="66041">MLHAPNQDQIPFLTKLSSHLTRQRRGELLVGGDFNSILDVDLDRSSPQLQGAVSSKIAGKLSEWMSYWGLVDIWREQHLHDRDYSYYSGLHRLHTRIDRVACTADLARGMVHSEYLGRTLSDHNPLLVTWMAAEIRPPIPAWRLSPTALEDPAYRDTLRQHLTDHIQFNSGSTTSRSTEWEALKVATRGFCLGQSAGVRRTPERELTKLEKIIHEGELNQGAGTLVNEKYNQAKRDHSQIEEQLRCHSTQKYFASLQSEEGRSGKMLAWLVRPGGEAEPITNVLDKEGTCRSRPGPVNDAFKEYYTFLYGKPAEISTEVFDNYLQHIPITNLMAEDRDRQGGPVTMAEVSEAIAQLASGKTPGTDGLPMDFYKKIEKQLTPQLVEMYTESLQNGIMPCTMREAMAVPLPKTKSRQPSVTDFRPLSMLNSDFKILSKILANRLLPLVPTLVHVDQNGFVPNRSTSLNLRRLFAVLNMPSDTKPTAGVLLAVDFEKAFDSIRWDYLKAVMLRMGMGEDWVKWVDLLYTSPLARVTTGKTVSGTYPVHRGTRQGCPLSPLLFALAIEPLASQMRQEGVDRGVEWGHLAIC</sequence>
<evidence type="ECO:0000259" key="1">
    <source>
        <dbReference type="PROSITE" id="PS50878"/>
    </source>
</evidence>
<comment type="caution">
    <text evidence="2">The sequence shown here is derived from an EMBL/GenBank/DDBJ whole genome shotgun (WGS) entry which is preliminary data.</text>
</comment>
<dbReference type="PROSITE" id="PS50878">
    <property type="entry name" value="RT_POL"/>
    <property type="match status" value="1"/>
</dbReference>